<dbReference type="EMBL" id="GGEC01055667">
    <property type="protein sequence ID" value="MBX36151.1"/>
    <property type="molecule type" value="Transcribed_RNA"/>
</dbReference>
<reference evidence="2" key="1">
    <citation type="submission" date="2018-02" db="EMBL/GenBank/DDBJ databases">
        <title>Rhizophora mucronata_Transcriptome.</title>
        <authorList>
            <person name="Meera S.P."/>
            <person name="Sreeshan A."/>
            <person name="Augustine A."/>
        </authorList>
    </citation>
    <scope>NUCLEOTIDE SEQUENCE</scope>
    <source>
        <tissue evidence="2">Leaf</tissue>
    </source>
</reference>
<evidence type="ECO:0000313" key="2">
    <source>
        <dbReference type="EMBL" id="MBX36151.1"/>
    </source>
</evidence>
<evidence type="ECO:0000256" key="1">
    <source>
        <dbReference type="SAM" id="Phobius"/>
    </source>
</evidence>
<protein>
    <submittedName>
        <fullName evidence="2">Uncharacterized protein</fullName>
    </submittedName>
</protein>
<keyword evidence="1" id="KW-0472">Membrane</keyword>
<organism evidence="2">
    <name type="scientific">Rhizophora mucronata</name>
    <name type="common">Asiatic mangrove</name>
    <dbReference type="NCBI Taxonomy" id="61149"/>
    <lineage>
        <taxon>Eukaryota</taxon>
        <taxon>Viridiplantae</taxon>
        <taxon>Streptophyta</taxon>
        <taxon>Embryophyta</taxon>
        <taxon>Tracheophyta</taxon>
        <taxon>Spermatophyta</taxon>
        <taxon>Magnoliopsida</taxon>
        <taxon>eudicotyledons</taxon>
        <taxon>Gunneridae</taxon>
        <taxon>Pentapetalae</taxon>
        <taxon>rosids</taxon>
        <taxon>fabids</taxon>
        <taxon>Malpighiales</taxon>
        <taxon>Rhizophoraceae</taxon>
        <taxon>Rhizophora</taxon>
    </lineage>
</organism>
<accession>A0A2P2N134</accession>
<name>A0A2P2N134_RHIMU</name>
<feature type="transmembrane region" description="Helical" evidence="1">
    <location>
        <begin position="35"/>
        <end position="56"/>
    </location>
</feature>
<keyword evidence="1" id="KW-0812">Transmembrane</keyword>
<dbReference type="AlphaFoldDB" id="A0A2P2N134"/>
<keyword evidence="1" id="KW-1133">Transmembrane helix</keyword>
<proteinExistence type="predicted"/>
<sequence>MVAPLPLGGNFKYDVIGRCLLNLLIESKIITCIKVASVVSVTLASFLTTQCFLFIFCS</sequence>